<sequence length="996" mass="107284">MTRVLAGPYCTQILGDLGADVIKIEHPVRGDDTRAWGPPFAKYKDESKDGPGESAYYLAVNRNKKSVGLSFAHPSGVEILHKLAKECDVLVENYLPGSLKKYRMDYETLSAINPKLIYASITGYGQTGPYSNRAGYDVMVEAEMGLMHITGSRDGPPVKVGVAVTDLTTGLYTSNAIMAALIARARTGKGQHIDACLSDCQVATLSNLASSALISGEKDSGRWGTAHPSIVPYRSYKTRDGDILFGGGNDKLFGVLSDRLGHPEWKTDPRFVTNSGRVKHREVLDNMIEEETKQKTTQEWLEIFEGSGMPYAAVNDIQGTLNHAHVQARGMVTEVDHPACGPIKLVNTPIKYSHAKPGVRTPPPTLGQHTDEVLRDLLQYSDEEIASLKRDGSPPGNWVKPMFDGIWLRALFLIIHSSSANTMSQHNGGPDPPPAGAQPAASMNGASSEHSPDSFHSLSKAQYNATPIQPKPDSPNSSSGVQYKNPKVPLIPKLSPATTELIARITSNKATEVEKQSNPPTSFTGLNLSPSVRPASDNSNMKLNNMGKIKMSSAILPLPPPPFASHGAATAVPTAPPGPPVLPSQQNPRVPGLVNIAPKPAAQPDQSPAVPPQSVAPASVASSQTPSQLPASRKKTENSRQRKEGINGSKQGKKRKRNEDSDDDNVRADDSSSESNFPIATRTKSGRQVNRPSLFVPPAPPATKQKAHSSDAPKGDATNAKSPKKKRKVYRKGDELNVTCAHCQRGHSPPTNMIVFCDGCNRAWHQFCHDPPIEKEVIEVKEAEWFCRECRPVEPPVEEVPQKPQSSNDAGPVNHDSRVAEKLPGARVGGKMFSAEEKRGYLSGLSHAALVDLLMSLSDRDPTLSIFPSNLKDLEKSKFFAPAKSTAIPDQADPSPAVVPVNIQNDGSSDMPQTTEQASSAPAPDTSGQSRRAQNDDDSEDSGSEYEFEEHRLYPRAGNGFRLPPESEDLDMLLDDPACPTFSHALHGVASIGGAA</sequence>
<dbReference type="InterPro" id="IPR050483">
    <property type="entry name" value="CoA-transferase_III_domain"/>
</dbReference>
<dbReference type="FunFam" id="3.30.1540.10:FF:000005">
    <property type="entry name" value="succinate--hydroxymethylglutarate CoA-transferase isoform X4"/>
    <property type="match status" value="1"/>
</dbReference>
<dbReference type="Gene3D" id="3.40.50.10540">
    <property type="entry name" value="Crotonobetainyl-coa:carnitine coa-transferase, domain 1"/>
    <property type="match status" value="1"/>
</dbReference>
<dbReference type="InterPro" id="IPR011011">
    <property type="entry name" value="Znf_FYVE_PHD"/>
</dbReference>
<dbReference type="PROSITE" id="PS50016">
    <property type="entry name" value="ZF_PHD_2"/>
    <property type="match status" value="1"/>
</dbReference>
<feature type="region of interest" description="Disordered" evidence="7">
    <location>
        <begin position="886"/>
        <end position="974"/>
    </location>
</feature>
<reference evidence="9 10" key="1">
    <citation type="submission" date="2015-04" db="EMBL/GenBank/DDBJ databases">
        <authorList>
            <person name="Heijne W.H."/>
            <person name="Fedorova N.D."/>
            <person name="Nierman W.C."/>
            <person name="Vollebregt A.W."/>
            <person name="Zhao Z."/>
            <person name="Wu L."/>
            <person name="Kumar M."/>
            <person name="Stam H."/>
            <person name="van den Berg M.A."/>
            <person name="Pel H.J."/>
        </authorList>
    </citation>
    <scope>NUCLEOTIDE SEQUENCE [LARGE SCALE GENOMIC DNA]</scope>
    <source>
        <strain evidence="9 10">CBS 393.64</strain>
    </source>
</reference>
<protein>
    <submittedName>
        <fullName evidence="9">CAIB/BAIF family enzyme</fullName>
    </submittedName>
</protein>
<feature type="compositionally biased region" description="Polar residues" evidence="7">
    <location>
        <begin position="902"/>
        <end position="932"/>
    </location>
</feature>
<dbReference type="GeneID" id="25320158"/>
<dbReference type="SUPFAM" id="SSF89796">
    <property type="entry name" value="CoA-transferase family III (CaiB/BaiF)"/>
    <property type="match status" value="1"/>
</dbReference>
<dbReference type="EMBL" id="LASV01000489">
    <property type="protein sequence ID" value="KKA18159.1"/>
    <property type="molecule type" value="Genomic_DNA"/>
</dbReference>
<dbReference type="PROSITE" id="PS01359">
    <property type="entry name" value="ZF_PHD_1"/>
    <property type="match status" value="1"/>
</dbReference>
<evidence type="ECO:0000256" key="4">
    <source>
        <dbReference type="ARBA" id="ARBA00022771"/>
    </source>
</evidence>
<keyword evidence="5" id="KW-0862">Zinc</keyword>
<evidence type="ECO:0000256" key="5">
    <source>
        <dbReference type="ARBA" id="ARBA00022833"/>
    </source>
</evidence>
<dbReference type="Gene3D" id="3.30.1540.10">
    <property type="entry name" value="formyl-coa transferase, domain 3"/>
    <property type="match status" value="1"/>
</dbReference>
<evidence type="ECO:0000259" key="8">
    <source>
        <dbReference type="PROSITE" id="PS50016"/>
    </source>
</evidence>
<name>A0A0F4YIX5_RASE3</name>
<dbReference type="Pfam" id="PF02515">
    <property type="entry name" value="CoA_transf_3"/>
    <property type="match status" value="1"/>
</dbReference>
<feature type="region of interest" description="Disordered" evidence="7">
    <location>
        <begin position="509"/>
        <end position="543"/>
    </location>
</feature>
<organism evidence="9 10">
    <name type="scientific">Rasamsonia emersonii (strain ATCC 16479 / CBS 393.64 / IMI 116815)</name>
    <dbReference type="NCBI Taxonomy" id="1408163"/>
    <lineage>
        <taxon>Eukaryota</taxon>
        <taxon>Fungi</taxon>
        <taxon>Dikarya</taxon>
        <taxon>Ascomycota</taxon>
        <taxon>Pezizomycotina</taxon>
        <taxon>Eurotiomycetes</taxon>
        <taxon>Eurotiomycetidae</taxon>
        <taxon>Eurotiales</taxon>
        <taxon>Trichocomaceae</taxon>
        <taxon>Rasamsonia</taxon>
    </lineage>
</organism>
<proteinExistence type="inferred from homology"/>
<feature type="compositionally biased region" description="Polar residues" evidence="7">
    <location>
        <begin position="674"/>
        <end position="691"/>
    </location>
</feature>
<feature type="region of interest" description="Disordered" evidence="7">
    <location>
        <begin position="421"/>
        <end position="492"/>
    </location>
</feature>
<dbReference type="CDD" id="cd15502">
    <property type="entry name" value="PHD_Phf1p_Phf2p_like"/>
    <property type="match status" value="1"/>
</dbReference>
<accession>A0A0F4YIX5</accession>
<dbReference type="InterPro" id="IPR001965">
    <property type="entry name" value="Znf_PHD"/>
</dbReference>
<dbReference type="InterPro" id="IPR019786">
    <property type="entry name" value="Zinc_finger_PHD-type_CS"/>
</dbReference>
<evidence type="ECO:0000313" key="10">
    <source>
        <dbReference type="Proteomes" id="UP000053958"/>
    </source>
</evidence>
<feature type="compositionally biased region" description="Acidic residues" evidence="7">
    <location>
        <begin position="936"/>
        <end position="948"/>
    </location>
</feature>
<feature type="compositionally biased region" description="Polar residues" evidence="7">
    <location>
        <begin position="444"/>
        <end position="467"/>
    </location>
</feature>
<dbReference type="InterPro" id="IPR013083">
    <property type="entry name" value="Znf_RING/FYVE/PHD"/>
</dbReference>
<dbReference type="InterPro" id="IPR019787">
    <property type="entry name" value="Znf_PHD-finger"/>
</dbReference>
<dbReference type="InterPro" id="IPR044855">
    <property type="entry name" value="CoA-Trfase_III_dom3_sf"/>
</dbReference>
<dbReference type="AlphaFoldDB" id="A0A0F4YIX5"/>
<dbReference type="STRING" id="1408163.A0A0F4YIX5"/>
<evidence type="ECO:0000256" key="3">
    <source>
        <dbReference type="ARBA" id="ARBA00022723"/>
    </source>
</evidence>
<keyword evidence="3" id="KW-0479">Metal-binding</keyword>
<feature type="region of interest" description="Disordered" evidence="7">
    <location>
        <begin position="560"/>
        <end position="730"/>
    </location>
</feature>
<dbReference type="InterPro" id="IPR023606">
    <property type="entry name" value="CoA-Trfase_III_dom_1_sf"/>
</dbReference>
<feature type="domain" description="PHD-type" evidence="8">
    <location>
        <begin position="737"/>
        <end position="793"/>
    </location>
</feature>
<feature type="compositionally biased region" description="Basic and acidic residues" evidence="7">
    <location>
        <begin position="634"/>
        <end position="645"/>
    </location>
</feature>
<dbReference type="SMART" id="SM00249">
    <property type="entry name" value="PHD"/>
    <property type="match status" value="1"/>
</dbReference>
<keyword evidence="10" id="KW-1185">Reference proteome</keyword>
<evidence type="ECO:0000256" key="7">
    <source>
        <dbReference type="SAM" id="MobiDB-lite"/>
    </source>
</evidence>
<comment type="caution">
    <text evidence="9">The sequence shown here is derived from an EMBL/GenBank/DDBJ whole genome shotgun (WGS) entry which is preliminary data.</text>
</comment>
<evidence type="ECO:0000256" key="6">
    <source>
        <dbReference type="PROSITE-ProRule" id="PRU00146"/>
    </source>
</evidence>
<dbReference type="Proteomes" id="UP000053958">
    <property type="component" value="Unassembled WGS sequence"/>
</dbReference>
<gene>
    <name evidence="9" type="ORF">T310_7893</name>
</gene>
<feature type="region of interest" description="Disordered" evidence="7">
    <location>
        <begin position="796"/>
        <end position="817"/>
    </location>
</feature>
<dbReference type="Gene3D" id="3.30.40.10">
    <property type="entry name" value="Zinc/RING finger domain, C3HC4 (zinc finger)"/>
    <property type="match status" value="1"/>
</dbReference>
<dbReference type="OrthoDB" id="5863171at2759"/>
<dbReference type="RefSeq" id="XP_013324771.1">
    <property type="nucleotide sequence ID" value="XM_013469317.1"/>
</dbReference>
<evidence type="ECO:0000256" key="2">
    <source>
        <dbReference type="ARBA" id="ARBA00022679"/>
    </source>
</evidence>
<comment type="similarity">
    <text evidence="1">Belongs to the CoA-transferase III family.</text>
</comment>
<keyword evidence="2" id="KW-0808">Transferase</keyword>
<evidence type="ECO:0000313" key="9">
    <source>
        <dbReference type="EMBL" id="KKA18159.1"/>
    </source>
</evidence>
<dbReference type="Pfam" id="PF00628">
    <property type="entry name" value="PHD"/>
    <property type="match status" value="1"/>
</dbReference>
<dbReference type="InterPro" id="IPR003673">
    <property type="entry name" value="CoA-Trfase_fam_III"/>
</dbReference>
<dbReference type="GO" id="GO:0008270">
    <property type="term" value="F:zinc ion binding"/>
    <property type="evidence" value="ECO:0007669"/>
    <property type="project" value="UniProtKB-KW"/>
</dbReference>
<dbReference type="GO" id="GO:0005739">
    <property type="term" value="C:mitochondrion"/>
    <property type="evidence" value="ECO:0007669"/>
    <property type="project" value="TreeGrafter"/>
</dbReference>
<evidence type="ECO:0000256" key="1">
    <source>
        <dbReference type="ARBA" id="ARBA00008383"/>
    </source>
</evidence>
<keyword evidence="4 6" id="KW-0863">Zinc-finger</keyword>
<feature type="compositionally biased region" description="Low complexity" evidence="7">
    <location>
        <begin position="606"/>
        <end position="628"/>
    </location>
</feature>
<dbReference type="SUPFAM" id="SSF57903">
    <property type="entry name" value="FYVE/PHD zinc finger"/>
    <property type="match status" value="1"/>
</dbReference>
<dbReference type="GO" id="GO:0047369">
    <property type="term" value="F:succinate-hydroxymethylglutarate CoA-transferase activity"/>
    <property type="evidence" value="ECO:0007669"/>
    <property type="project" value="TreeGrafter"/>
</dbReference>
<dbReference type="PANTHER" id="PTHR48207:SF3">
    <property type="entry name" value="SUCCINATE--HYDROXYMETHYLGLUTARATE COA-TRANSFERASE"/>
    <property type="match status" value="1"/>
</dbReference>
<dbReference type="PANTHER" id="PTHR48207">
    <property type="entry name" value="SUCCINATE--HYDROXYMETHYLGLUTARATE COA-TRANSFERASE"/>
    <property type="match status" value="1"/>
</dbReference>